<evidence type="ECO:0000313" key="2">
    <source>
        <dbReference type="Proteomes" id="UP000555728"/>
    </source>
</evidence>
<keyword evidence="2" id="KW-1185">Reference proteome</keyword>
<protein>
    <submittedName>
        <fullName evidence="1">Uncharacterized protein</fullName>
    </submittedName>
</protein>
<proteinExistence type="predicted"/>
<dbReference type="RefSeq" id="WP_184433871.1">
    <property type="nucleotide sequence ID" value="NZ_JACIGI010000010.1"/>
</dbReference>
<dbReference type="EMBL" id="JACIGI010000010">
    <property type="protein sequence ID" value="MBB4285885.1"/>
    <property type="molecule type" value="Genomic_DNA"/>
</dbReference>
<accession>A0A7W6WK96</accession>
<dbReference type="AlphaFoldDB" id="A0A7W6WK96"/>
<gene>
    <name evidence="1" type="ORF">GGD88_001605</name>
</gene>
<dbReference type="Proteomes" id="UP000555728">
    <property type="component" value="Unassembled WGS sequence"/>
</dbReference>
<reference evidence="1 2" key="1">
    <citation type="submission" date="2020-08" db="EMBL/GenBank/DDBJ databases">
        <title>Genome sequencing of Purple Non-Sulfur Bacteria from various extreme environments.</title>
        <authorList>
            <person name="Mayer M."/>
        </authorList>
    </citation>
    <scope>NUCLEOTIDE SEQUENCE [LARGE SCALE GENOMIC DNA]</scope>
    <source>
        <strain evidence="1 2">JA135</strain>
    </source>
</reference>
<name>A0A7W6WK96_9PROT</name>
<sequence length="219" mass="23599">MTWGDYRTFVGFAWTYALPAFGFTTLPRDPEAGGKASRTIAYQRARIRAHVAACKGKLLAEAVYLEPGDRPSDAIVPDLVAVLRTAKDNDAQLLYVDFASASGWRQNSHIQQQIAMAPVSSLGLPPDPMPVEGLGLFDPIGHFKAVRTLLTGPEGPGREADRARVLAERVDATLTAAGLDGAAHPTKAAAALNQAGLATVRNRPWNADTLRRFITRHMS</sequence>
<evidence type="ECO:0000313" key="1">
    <source>
        <dbReference type="EMBL" id="MBB4285885.1"/>
    </source>
</evidence>
<comment type="caution">
    <text evidence="1">The sequence shown here is derived from an EMBL/GenBank/DDBJ whole genome shotgun (WGS) entry which is preliminary data.</text>
</comment>
<organism evidence="1 2">
    <name type="scientific">Roseospira goensis</name>
    <dbReference type="NCBI Taxonomy" id="391922"/>
    <lineage>
        <taxon>Bacteria</taxon>
        <taxon>Pseudomonadati</taxon>
        <taxon>Pseudomonadota</taxon>
        <taxon>Alphaproteobacteria</taxon>
        <taxon>Rhodospirillales</taxon>
        <taxon>Rhodospirillaceae</taxon>
        <taxon>Roseospira</taxon>
    </lineage>
</organism>